<evidence type="ECO:0000313" key="2">
    <source>
        <dbReference type="EMBL" id="MFB9527831.1"/>
    </source>
</evidence>
<comment type="caution">
    <text evidence="2">The sequence shown here is derived from an EMBL/GenBank/DDBJ whole genome shotgun (WGS) entry which is preliminary data.</text>
</comment>
<reference evidence="2 3" key="1">
    <citation type="submission" date="2024-09" db="EMBL/GenBank/DDBJ databases">
        <authorList>
            <person name="Sun Q."/>
            <person name="Mori K."/>
        </authorList>
    </citation>
    <scope>NUCLEOTIDE SEQUENCE [LARGE SCALE GENOMIC DNA]</scope>
    <source>
        <strain evidence="2 3">JCM 3323</strain>
    </source>
</reference>
<accession>A0ABV5PX96</accession>
<sequence>MNSVVVGEFLPSDSSGDAGAESRAIASWRKSTFSGPTGECVEVAPAADGGVMVRDSKNPGGAVLAFTTGEWRAFLAGVRNAEFDL</sequence>
<dbReference type="Proteomes" id="UP001589646">
    <property type="component" value="Unassembled WGS sequence"/>
</dbReference>
<dbReference type="EMBL" id="JBHMCE010000004">
    <property type="protein sequence ID" value="MFB9527831.1"/>
    <property type="molecule type" value="Genomic_DNA"/>
</dbReference>
<evidence type="ECO:0000313" key="3">
    <source>
        <dbReference type="Proteomes" id="UP001589646"/>
    </source>
</evidence>
<feature type="domain" description="DUF397" evidence="1">
    <location>
        <begin position="26"/>
        <end position="79"/>
    </location>
</feature>
<keyword evidence="3" id="KW-1185">Reference proteome</keyword>
<name>A0ABV5PX96_9ACTN</name>
<gene>
    <name evidence="2" type="ORF">ACFFRN_14530</name>
</gene>
<dbReference type="InterPro" id="IPR007278">
    <property type="entry name" value="DUF397"/>
</dbReference>
<dbReference type="RefSeq" id="WP_346126841.1">
    <property type="nucleotide sequence ID" value="NZ_BAAAXC010000015.1"/>
</dbReference>
<dbReference type="Pfam" id="PF04149">
    <property type="entry name" value="DUF397"/>
    <property type="match status" value="1"/>
</dbReference>
<evidence type="ECO:0000259" key="1">
    <source>
        <dbReference type="Pfam" id="PF04149"/>
    </source>
</evidence>
<organism evidence="2 3">
    <name type="scientific">Nonomuraea roseola</name>
    <dbReference type="NCBI Taxonomy" id="46179"/>
    <lineage>
        <taxon>Bacteria</taxon>
        <taxon>Bacillati</taxon>
        <taxon>Actinomycetota</taxon>
        <taxon>Actinomycetes</taxon>
        <taxon>Streptosporangiales</taxon>
        <taxon>Streptosporangiaceae</taxon>
        <taxon>Nonomuraea</taxon>
    </lineage>
</organism>
<proteinExistence type="predicted"/>
<protein>
    <submittedName>
        <fullName evidence="2">DUF397 domain-containing protein</fullName>
    </submittedName>
</protein>